<dbReference type="Proteomes" id="UP001295469">
    <property type="component" value="Chromosome C02"/>
</dbReference>
<evidence type="ECO:0000256" key="1">
    <source>
        <dbReference type="SAM" id="MobiDB-lite"/>
    </source>
</evidence>
<accession>A0A816KMP1</accession>
<dbReference type="EMBL" id="HG994366">
    <property type="protein sequence ID" value="CAF1920877.1"/>
    <property type="molecule type" value="Genomic_DNA"/>
</dbReference>
<feature type="region of interest" description="Disordered" evidence="1">
    <location>
        <begin position="1"/>
        <end position="76"/>
    </location>
</feature>
<sequence>MPRIHPVETTTQQRIEISEATVSNKGARVEESPETTSAKAPTMLQQLCRTVNRDSRYTSYRSSSEWSQTGKTKARA</sequence>
<dbReference type="AlphaFoldDB" id="A0A816KMP1"/>
<organism evidence="2">
    <name type="scientific">Brassica napus</name>
    <name type="common">Rape</name>
    <dbReference type="NCBI Taxonomy" id="3708"/>
    <lineage>
        <taxon>Eukaryota</taxon>
        <taxon>Viridiplantae</taxon>
        <taxon>Streptophyta</taxon>
        <taxon>Embryophyta</taxon>
        <taxon>Tracheophyta</taxon>
        <taxon>Spermatophyta</taxon>
        <taxon>Magnoliopsida</taxon>
        <taxon>eudicotyledons</taxon>
        <taxon>Gunneridae</taxon>
        <taxon>Pentapetalae</taxon>
        <taxon>rosids</taxon>
        <taxon>malvids</taxon>
        <taxon>Brassicales</taxon>
        <taxon>Brassicaceae</taxon>
        <taxon>Brassiceae</taxon>
        <taxon>Brassica</taxon>
    </lineage>
</organism>
<gene>
    <name evidence="2" type="ORF">DARMORV10_C02P58270.1</name>
</gene>
<evidence type="ECO:0000313" key="2">
    <source>
        <dbReference type="EMBL" id="CAF1920877.1"/>
    </source>
</evidence>
<feature type="compositionally biased region" description="Polar residues" evidence="1">
    <location>
        <begin position="65"/>
        <end position="76"/>
    </location>
</feature>
<reference evidence="2" key="1">
    <citation type="submission" date="2021-01" db="EMBL/GenBank/DDBJ databases">
        <authorList>
            <consortium name="Genoscope - CEA"/>
            <person name="William W."/>
        </authorList>
    </citation>
    <scope>NUCLEOTIDE SEQUENCE</scope>
</reference>
<feature type="compositionally biased region" description="Polar residues" evidence="1">
    <location>
        <begin position="8"/>
        <end position="24"/>
    </location>
</feature>
<feature type="compositionally biased region" description="Polar residues" evidence="1">
    <location>
        <begin position="34"/>
        <end position="49"/>
    </location>
</feature>
<proteinExistence type="predicted"/>
<name>A0A816KMP1_BRANA</name>
<protein>
    <submittedName>
        <fullName evidence="2">(rape) hypothetical protein</fullName>
    </submittedName>
</protein>